<feature type="region of interest" description="Disordered" evidence="1">
    <location>
        <begin position="136"/>
        <end position="163"/>
    </location>
</feature>
<organism evidence="3 4">
    <name type="scientific">Blastochloris viridis</name>
    <name type="common">Rhodopseudomonas viridis</name>
    <dbReference type="NCBI Taxonomy" id="1079"/>
    <lineage>
        <taxon>Bacteria</taxon>
        <taxon>Pseudomonadati</taxon>
        <taxon>Pseudomonadota</taxon>
        <taxon>Alphaproteobacteria</taxon>
        <taxon>Hyphomicrobiales</taxon>
        <taxon>Blastochloridaceae</taxon>
        <taxon>Blastochloris</taxon>
    </lineage>
</organism>
<proteinExistence type="predicted"/>
<evidence type="ECO:0000313" key="3">
    <source>
        <dbReference type="EMBL" id="TKW60447.1"/>
    </source>
</evidence>
<sequence length="595" mass="65085">MSTLQPAETAPKPAPRRWTPDEEAALTTEFKSGLPIAQIASMHERTVGAITARLQLMDLISYGPYSVLINAPEDATDATALSQSGQPWTEPDTARLIVAHHTGGTAEAITALAEEMGRTPRSLALKIVNLGLVTPTLNPNPNPAPRPEPKPKATKAPVPVSKPTAGKSIKISVTPEFQTAWNTIQDDENLLILGSAGTGKSTFLKWLRKQLENPKSGKASYAVLAPTGMAALNVGGQTIHSFFGLKRETMQGGDPWHKPRNAKVFSSLKVLVIDEISMVRADIFDTIDRFLRKYGPSSKLPFGGVQMVLMGDLCQLPPVLRSDEAAYFSTFYQTPFFFSSHAWENGNFGIVQFTHIFRQTDLPFIDILNKVRYGQTNSQLLATLNERLTDSPPTGAVVLASRNRTVEEINAKNLESLKTPIHKYEADTLGDIDPNSFTTPQELILKVGARVMFTRNDPNQRWVNGSLGEVIHCGKSTVTVKMPDGETHIVEATKWEATKYRVDETTNTLTPTVAGTFTQIPLTLAWALTIHKAQGQTLPHCVIDLSDGGTFAEGQLYVALSRARSLESVHLTAPIQARHIKTNPAVLSFYQHLLA</sequence>
<dbReference type="InterPro" id="IPR027417">
    <property type="entry name" value="P-loop_NTPase"/>
</dbReference>
<evidence type="ECO:0000313" key="4">
    <source>
        <dbReference type="Proteomes" id="UP000320948"/>
    </source>
</evidence>
<dbReference type="GO" id="GO:0003678">
    <property type="term" value="F:DNA helicase activity"/>
    <property type="evidence" value="ECO:0007669"/>
    <property type="project" value="InterPro"/>
</dbReference>
<reference evidence="3 4" key="1">
    <citation type="journal article" date="2017" name="Nat. Commun.">
        <title>In situ click chemistry generation of cyclooxygenase-2 inhibitors.</title>
        <authorList>
            <person name="Bhardwaj A."/>
            <person name="Kaur J."/>
            <person name="Wuest M."/>
            <person name="Wuest F."/>
        </authorList>
    </citation>
    <scope>NUCLEOTIDE SEQUENCE [LARGE SCALE GENOMIC DNA]</scope>
    <source>
        <strain evidence="3">S2_018_000_R2_106</strain>
    </source>
</reference>
<dbReference type="PANTHER" id="PTHR47642">
    <property type="entry name" value="ATP-DEPENDENT DNA HELICASE"/>
    <property type="match status" value="1"/>
</dbReference>
<dbReference type="InterPro" id="IPR051055">
    <property type="entry name" value="PIF1_helicase"/>
</dbReference>
<dbReference type="Pfam" id="PF05970">
    <property type="entry name" value="PIF1"/>
    <property type="match status" value="1"/>
</dbReference>
<comment type="caution">
    <text evidence="3">The sequence shown here is derived from an EMBL/GenBank/DDBJ whole genome shotgun (WGS) entry which is preliminary data.</text>
</comment>
<dbReference type="Gene3D" id="2.30.30.940">
    <property type="match status" value="1"/>
</dbReference>
<name>A0A6N4R884_BLAVI</name>
<dbReference type="Gene3D" id="3.40.50.300">
    <property type="entry name" value="P-loop containing nucleotide triphosphate hydrolases"/>
    <property type="match status" value="2"/>
</dbReference>
<dbReference type="InterPro" id="IPR010285">
    <property type="entry name" value="DNA_helicase_pif1-like_DEAD"/>
</dbReference>
<dbReference type="Proteomes" id="UP000320948">
    <property type="component" value="Unassembled WGS sequence"/>
</dbReference>
<dbReference type="GO" id="GO:0000723">
    <property type="term" value="P:telomere maintenance"/>
    <property type="evidence" value="ECO:0007669"/>
    <property type="project" value="InterPro"/>
</dbReference>
<dbReference type="EMBL" id="VAFM01000002">
    <property type="protein sequence ID" value="TKW60447.1"/>
    <property type="molecule type" value="Genomic_DNA"/>
</dbReference>
<dbReference type="SUPFAM" id="SSF52540">
    <property type="entry name" value="P-loop containing nucleoside triphosphate hydrolases"/>
    <property type="match status" value="2"/>
</dbReference>
<dbReference type="FunFam" id="3.40.50.300:FF:001498">
    <property type="entry name" value="ATP-dependent DNA helicase"/>
    <property type="match status" value="1"/>
</dbReference>
<gene>
    <name evidence="3" type="ORF">DI628_05935</name>
</gene>
<dbReference type="PANTHER" id="PTHR47642:SF5">
    <property type="entry name" value="ATP-DEPENDENT DNA HELICASE"/>
    <property type="match status" value="1"/>
</dbReference>
<dbReference type="CDD" id="cd18809">
    <property type="entry name" value="SF1_C_RecD"/>
    <property type="match status" value="1"/>
</dbReference>
<dbReference type="GO" id="GO:0006281">
    <property type="term" value="P:DNA repair"/>
    <property type="evidence" value="ECO:0007669"/>
    <property type="project" value="InterPro"/>
</dbReference>
<feature type="domain" description="DNA helicase Pif1-like DEAD-box helicase" evidence="2">
    <location>
        <begin position="186"/>
        <end position="378"/>
    </location>
</feature>
<accession>A0A6N4R884</accession>
<evidence type="ECO:0000259" key="2">
    <source>
        <dbReference type="Pfam" id="PF05970"/>
    </source>
</evidence>
<evidence type="ECO:0000256" key="1">
    <source>
        <dbReference type="SAM" id="MobiDB-lite"/>
    </source>
</evidence>
<protein>
    <recommendedName>
        <fullName evidence="2">DNA helicase Pif1-like DEAD-box helicase domain-containing protein</fullName>
    </recommendedName>
</protein>
<dbReference type="AlphaFoldDB" id="A0A6N4R884"/>